<proteinExistence type="predicted"/>
<protein>
    <recommendedName>
        <fullName evidence="3">Transcriptional regulator</fullName>
    </recommendedName>
</protein>
<name>W0MSA9_PSESX</name>
<dbReference type="HOGENOM" id="CLU_162668_0_0_6"/>
<accession>W0MSA9</accession>
<gene>
    <name evidence="1" type="ORF">N018_06510</name>
</gene>
<organism evidence="1 2">
    <name type="scientific">Pseudomonas syringae CC1557</name>
    <dbReference type="NCBI Taxonomy" id="1357279"/>
    <lineage>
        <taxon>Bacteria</taxon>
        <taxon>Pseudomonadati</taxon>
        <taxon>Pseudomonadota</taxon>
        <taxon>Gammaproteobacteria</taxon>
        <taxon>Pseudomonadales</taxon>
        <taxon>Pseudomonadaceae</taxon>
        <taxon>Pseudomonas</taxon>
        <taxon>Pseudomonas syringae</taxon>
    </lineage>
</organism>
<dbReference type="Proteomes" id="UP000019089">
    <property type="component" value="Chromosome"/>
</dbReference>
<dbReference type="EMBL" id="CP007014">
    <property type="protein sequence ID" value="AHG39913.1"/>
    <property type="molecule type" value="Genomic_DNA"/>
</dbReference>
<evidence type="ECO:0008006" key="3">
    <source>
        <dbReference type="Google" id="ProtNLM"/>
    </source>
</evidence>
<sequence length="99" mass="10865">MTYNWDLIESLLHDVQNDGTQSTSTEFETLLNRGFIEPRSVEEGGNGSTYILTKRGASLLALIDSAIPDNAHPLQVLNEHDDPLDPATFDIIASKPQIA</sequence>
<evidence type="ECO:0000313" key="2">
    <source>
        <dbReference type="Proteomes" id="UP000019089"/>
    </source>
</evidence>
<reference evidence="1 2" key="1">
    <citation type="submission" date="2013-12" db="EMBL/GenBank/DDBJ databases">
        <title>Interactions Between Genome Architecture and Virulence Genes in Pseudomonas syringae, strain CC1557 as a model.</title>
        <authorList>
            <person name="Baltrus D."/>
            <person name="Hockett K."/>
            <person name="Karlsrud E."/>
            <person name="Dougherty K."/>
            <person name="Nishimura M."/>
        </authorList>
    </citation>
    <scope>NUCLEOTIDE SEQUENCE [LARGE SCALE GENOMIC DNA]</scope>
    <source>
        <strain evidence="1 2">CC1557</strain>
    </source>
</reference>
<dbReference type="RefSeq" id="WP_024643695.1">
    <property type="nucleotide sequence ID" value="NZ_CP007014.1"/>
</dbReference>
<dbReference type="AlphaFoldDB" id="W0MSA9"/>
<dbReference type="eggNOG" id="ENOG5031JE5">
    <property type="taxonomic scope" value="Bacteria"/>
</dbReference>
<dbReference type="KEGG" id="psyr:N018_06510"/>
<evidence type="ECO:0000313" key="1">
    <source>
        <dbReference type="EMBL" id="AHG39913.1"/>
    </source>
</evidence>